<evidence type="ECO:0000256" key="1">
    <source>
        <dbReference type="ARBA" id="ARBA00004863"/>
    </source>
</evidence>
<dbReference type="HAMAP" id="MF_00995">
    <property type="entry name" value="MqnA"/>
    <property type="match status" value="1"/>
</dbReference>
<dbReference type="UniPathway" id="UPA00079"/>
<keyword evidence="2 4" id="KW-0474">Menaquinone biosynthesis</keyword>
<dbReference type="EMBL" id="DF238840">
    <property type="protein sequence ID" value="GAF25011.1"/>
    <property type="molecule type" value="Genomic_DNA"/>
</dbReference>
<comment type="similarity">
    <text evidence="4">Belongs to the MqnA/MqnD family. MqnA subfamily.</text>
</comment>
<evidence type="ECO:0000313" key="5">
    <source>
        <dbReference type="EMBL" id="GAF25011.1"/>
    </source>
</evidence>
<dbReference type="GO" id="GO:0009234">
    <property type="term" value="P:menaquinone biosynthetic process"/>
    <property type="evidence" value="ECO:0007669"/>
    <property type="project" value="UniProtKB-UniRule"/>
</dbReference>
<dbReference type="Gene3D" id="3.40.190.10">
    <property type="entry name" value="Periplasmic binding protein-like II"/>
    <property type="match status" value="2"/>
</dbReference>
<evidence type="ECO:0000256" key="3">
    <source>
        <dbReference type="ARBA" id="ARBA00023239"/>
    </source>
</evidence>
<keyword evidence="3 4" id="KW-0456">Lyase</keyword>
<dbReference type="PANTHER" id="PTHR37690">
    <property type="entry name" value="CHORISMATE DEHYDRATASE"/>
    <property type="match status" value="1"/>
</dbReference>
<dbReference type="InterPro" id="IPR003773">
    <property type="entry name" value="Menaquinone_biosynth"/>
</dbReference>
<protein>
    <recommendedName>
        <fullName evidence="4">Chorismate dehydratase</fullName>
        <ecNumber evidence="4">4.2.1.151</ecNumber>
    </recommendedName>
    <alternativeName>
        <fullName evidence="4">Menaquinone biosynthetic enzyme MqnA</fullName>
    </alternativeName>
</protein>
<reference evidence="5" key="1">
    <citation type="journal article" date="2014" name="Gene">
        <title>Genome-guided analysis of transformation efficiency and carbon dioxide assimilation by Moorella thermoacetica Y72.</title>
        <authorList>
            <person name="Tsukahara K."/>
            <person name="Kita A."/>
            <person name="Nakashimada Y."/>
            <person name="Hoshino T."/>
            <person name="Murakami K."/>
        </authorList>
    </citation>
    <scope>NUCLEOTIDE SEQUENCE [LARGE SCALE GENOMIC DNA]</scope>
    <source>
        <strain evidence="5">Y72</strain>
    </source>
</reference>
<evidence type="ECO:0000256" key="4">
    <source>
        <dbReference type="HAMAP-Rule" id="MF_00995"/>
    </source>
</evidence>
<dbReference type="PANTHER" id="PTHR37690:SF1">
    <property type="entry name" value="CHORISMATE DEHYDRATASE"/>
    <property type="match status" value="1"/>
</dbReference>
<comment type="catalytic activity">
    <reaction evidence="4">
        <text>chorismate = 3-[(1-carboxyvinyl)-oxy]benzoate + H2O</text>
        <dbReference type="Rhea" id="RHEA:40051"/>
        <dbReference type="ChEBI" id="CHEBI:15377"/>
        <dbReference type="ChEBI" id="CHEBI:29748"/>
        <dbReference type="ChEBI" id="CHEBI:76981"/>
        <dbReference type="EC" id="4.2.1.151"/>
    </reaction>
</comment>
<name>A0A0S6UB56_NEOTH</name>
<comment type="function">
    <text evidence="4">Catalyzes the dehydration of chorismate into 3-[(1-carboxyvinyl)oxy]benzoate, a step in the biosynthesis of menaquinone (MK, vitamin K2).</text>
</comment>
<sequence length="293" mass="32592">MPERRIAMDWPRLGRVGYLNCLPLFYPLETGRVTVPAKIVADHPAVLNKAFRQGKLEVTAVSSLAYGQFAEDALVLPGLSISCRGRVGSVFLLSRVPAKELGGRPLSLTPYSATSVVLLRILLQRLYHVAPDFFTRPTGSPPDWGRPEALLTIGDEALQVVRTGRYPFVYDLGEEWYRLTGKPMVFALWVARKDFAAAHPEKLAAIWRALQEAKAWGKGHPGTLAATGARHLGVEPEFIEDYFALLNYDLDWPHLEGLLTFYGLAHGEGFLAHQVALEIWGGDNERNYRLQSA</sequence>
<dbReference type="SUPFAM" id="SSF53850">
    <property type="entry name" value="Periplasmic binding protein-like II"/>
    <property type="match status" value="1"/>
</dbReference>
<dbReference type="InterPro" id="IPR030868">
    <property type="entry name" value="MqnA"/>
</dbReference>
<dbReference type="Proteomes" id="UP000063718">
    <property type="component" value="Unassembled WGS sequence"/>
</dbReference>
<accession>A0A0S6UB56</accession>
<dbReference type="Pfam" id="PF02621">
    <property type="entry name" value="VitK2_biosynth"/>
    <property type="match status" value="1"/>
</dbReference>
<organism evidence="5">
    <name type="scientific">Moorella thermoacetica Y72</name>
    <dbReference type="NCBI Taxonomy" id="1325331"/>
    <lineage>
        <taxon>Bacteria</taxon>
        <taxon>Bacillati</taxon>
        <taxon>Bacillota</taxon>
        <taxon>Clostridia</taxon>
        <taxon>Neomoorellales</taxon>
        <taxon>Neomoorellaceae</taxon>
        <taxon>Neomoorella</taxon>
    </lineage>
</organism>
<dbReference type="AlphaFoldDB" id="A0A0S6UB56"/>
<evidence type="ECO:0000256" key="2">
    <source>
        <dbReference type="ARBA" id="ARBA00022428"/>
    </source>
</evidence>
<comment type="pathway">
    <text evidence="1 4">Quinol/quinone metabolism; menaquinone biosynthesis.</text>
</comment>
<dbReference type="GO" id="GO:0016836">
    <property type="term" value="F:hydro-lyase activity"/>
    <property type="evidence" value="ECO:0007669"/>
    <property type="project" value="UniProtKB-UniRule"/>
</dbReference>
<dbReference type="CDD" id="cd13634">
    <property type="entry name" value="PBP2_Sco4506"/>
    <property type="match status" value="1"/>
</dbReference>
<dbReference type="EC" id="4.2.1.151" evidence="4"/>
<gene>
    <name evidence="4" type="primary">mqnA</name>
    <name evidence="5" type="ORF">MTY_0340</name>
</gene>
<proteinExistence type="inferred from homology"/>